<gene>
    <name evidence="8" type="ORF">DdX_12369</name>
</gene>
<keyword evidence="1 2" id="KW-0344">Guanine-nucleotide releasing factor</keyword>
<dbReference type="InterPro" id="IPR036964">
    <property type="entry name" value="RASGEF_cat_dom_sf"/>
</dbReference>
<feature type="compositionally biased region" description="Basic and acidic residues" evidence="3">
    <location>
        <begin position="648"/>
        <end position="664"/>
    </location>
</feature>
<evidence type="ECO:0000259" key="5">
    <source>
        <dbReference type="PROSITE" id="PS50009"/>
    </source>
</evidence>
<dbReference type="InterPro" id="IPR008937">
    <property type="entry name" value="Ras-like_GEF"/>
</dbReference>
<dbReference type="PROSITE" id="PS50009">
    <property type="entry name" value="RASGEF_CAT"/>
    <property type="match status" value="1"/>
</dbReference>
<dbReference type="SUPFAM" id="SSF48366">
    <property type="entry name" value="Ras GEF"/>
    <property type="match status" value="1"/>
</dbReference>
<feature type="region of interest" description="Disordered" evidence="3">
    <location>
        <begin position="974"/>
        <end position="1029"/>
    </location>
</feature>
<dbReference type="PANTHER" id="PTHR23113:SF363">
    <property type="entry name" value="PROTEIN SON OF SEVENLESS"/>
    <property type="match status" value="1"/>
</dbReference>
<feature type="compositionally biased region" description="Polar residues" evidence="3">
    <location>
        <begin position="666"/>
        <end position="679"/>
    </location>
</feature>
<feature type="compositionally biased region" description="Polar residues" evidence="3">
    <location>
        <begin position="1127"/>
        <end position="1138"/>
    </location>
</feature>
<dbReference type="PROSITE" id="PS50212">
    <property type="entry name" value="RASGEF_NTER"/>
    <property type="match status" value="1"/>
</dbReference>
<dbReference type="PANTHER" id="PTHR23113">
    <property type="entry name" value="GUANINE NUCLEOTIDE EXCHANGE FACTOR"/>
    <property type="match status" value="1"/>
</dbReference>
<dbReference type="Gene3D" id="1.20.870.10">
    <property type="entry name" value="Son of sevenless (SoS) protein Chain: S domain 1"/>
    <property type="match status" value="1"/>
</dbReference>
<evidence type="ECO:0000259" key="4">
    <source>
        <dbReference type="PROSITE" id="PS50003"/>
    </source>
</evidence>
<evidence type="ECO:0000256" key="3">
    <source>
        <dbReference type="SAM" id="MobiDB-lite"/>
    </source>
</evidence>
<name>A0AAD4MV86_9BILA</name>
<dbReference type="Pfam" id="PF00617">
    <property type="entry name" value="RasGEF"/>
    <property type="match status" value="1"/>
</dbReference>
<feature type="compositionally biased region" description="Polar residues" evidence="3">
    <location>
        <begin position="1018"/>
        <end position="1029"/>
    </location>
</feature>
<evidence type="ECO:0000313" key="9">
    <source>
        <dbReference type="Proteomes" id="UP001201812"/>
    </source>
</evidence>
<organism evidence="8 9">
    <name type="scientific">Ditylenchus destructor</name>
    <dbReference type="NCBI Taxonomy" id="166010"/>
    <lineage>
        <taxon>Eukaryota</taxon>
        <taxon>Metazoa</taxon>
        <taxon>Ecdysozoa</taxon>
        <taxon>Nematoda</taxon>
        <taxon>Chromadorea</taxon>
        <taxon>Rhabditida</taxon>
        <taxon>Tylenchina</taxon>
        <taxon>Tylenchomorpha</taxon>
        <taxon>Sphaerularioidea</taxon>
        <taxon>Anguinidae</taxon>
        <taxon>Anguininae</taxon>
        <taxon>Ditylenchus</taxon>
    </lineage>
</organism>
<dbReference type="SUPFAM" id="SSF48065">
    <property type="entry name" value="DBL homology domain (DH-domain)"/>
    <property type="match status" value="1"/>
</dbReference>
<feature type="domain" description="DH" evidence="6">
    <location>
        <begin position="58"/>
        <end position="254"/>
    </location>
</feature>
<comment type="caution">
    <text evidence="8">The sequence shown here is derived from an EMBL/GenBank/DDBJ whole genome shotgun (WGS) entry which is preliminary data.</text>
</comment>
<dbReference type="Gene3D" id="2.30.29.30">
    <property type="entry name" value="Pleckstrin-homology domain (PH domain)/Phosphotyrosine-binding domain (PTB)"/>
    <property type="match status" value="1"/>
</dbReference>
<dbReference type="Pfam" id="PF00618">
    <property type="entry name" value="RasGEF_N"/>
    <property type="match status" value="1"/>
</dbReference>
<dbReference type="GO" id="GO:0005886">
    <property type="term" value="C:plasma membrane"/>
    <property type="evidence" value="ECO:0007669"/>
    <property type="project" value="TreeGrafter"/>
</dbReference>
<dbReference type="CDD" id="cd06224">
    <property type="entry name" value="REM"/>
    <property type="match status" value="1"/>
</dbReference>
<feature type="region of interest" description="Disordered" evidence="3">
    <location>
        <begin position="646"/>
        <end position="679"/>
    </location>
</feature>
<dbReference type="PROSITE" id="PS50010">
    <property type="entry name" value="DH_2"/>
    <property type="match status" value="1"/>
</dbReference>
<reference evidence="8" key="1">
    <citation type="submission" date="2022-01" db="EMBL/GenBank/DDBJ databases">
        <title>Genome Sequence Resource for Two Populations of Ditylenchus destructor, the Migratory Endoparasitic Phytonematode.</title>
        <authorList>
            <person name="Zhang H."/>
            <person name="Lin R."/>
            <person name="Xie B."/>
        </authorList>
    </citation>
    <scope>NUCLEOTIDE SEQUENCE</scope>
    <source>
        <strain evidence="8">BazhouSP</strain>
    </source>
</reference>
<dbReference type="GO" id="GO:0007265">
    <property type="term" value="P:Ras protein signal transduction"/>
    <property type="evidence" value="ECO:0007669"/>
    <property type="project" value="TreeGrafter"/>
</dbReference>
<dbReference type="InterPro" id="IPR035899">
    <property type="entry name" value="DBL_dom_sf"/>
</dbReference>
<dbReference type="SMART" id="SM00325">
    <property type="entry name" value="RhoGEF"/>
    <property type="match status" value="1"/>
</dbReference>
<keyword evidence="9" id="KW-1185">Reference proteome</keyword>
<feature type="compositionally biased region" description="Polar residues" evidence="3">
    <location>
        <begin position="1203"/>
        <end position="1212"/>
    </location>
</feature>
<dbReference type="SUPFAM" id="SSF50729">
    <property type="entry name" value="PH domain-like"/>
    <property type="match status" value="1"/>
</dbReference>
<dbReference type="InterPro" id="IPR001895">
    <property type="entry name" value="RASGEF_cat_dom"/>
</dbReference>
<evidence type="ECO:0000259" key="6">
    <source>
        <dbReference type="PROSITE" id="PS50010"/>
    </source>
</evidence>
<dbReference type="SMART" id="SM00233">
    <property type="entry name" value="PH"/>
    <property type="match status" value="1"/>
</dbReference>
<accession>A0AAD4MV86</accession>
<dbReference type="Gene3D" id="6.10.250.3060">
    <property type="match status" value="1"/>
</dbReference>
<dbReference type="InterPro" id="IPR001849">
    <property type="entry name" value="PH_domain"/>
</dbReference>
<evidence type="ECO:0000256" key="2">
    <source>
        <dbReference type="PROSITE-ProRule" id="PRU00168"/>
    </source>
</evidence>
<dbReference type="InterPro" id="IPR023578">
    <property type="entry name" value="Ras_GEF_dom_sf"/>
</dbReference>
<dbReference type="InterPro" id="IPR055251">
    <property type="entry name" value="SOS1_NGEF_PH"/>
</dbReference>
<dbReference type="SMART" id="SM00147">
    <property type="entry name" value="RasGEF"/>
    <property type="match status" value="1"/>
</dbReference>
<dbReference type="CDD" id="cd00155">
    <property type="entry name" value="RasGEF"/>
    <property type="match status" value="1"/>
</dbReference>
<dbReference type="Gene3D" id="1.10.840.10">
    <property type="entry name" value="Ras guanine-nucleotide exchange factors catalytic domain"/>
    <property type="match status" value="1"/>
</dbReference>
<dbReference type="InterPro" id="IPR000651">
    <property type="entry name" value="Ras-like_Gua-exchang_fac_N"/>
</dbReference>
<feature type="domain" description="N-terminal Ras-GEF" evidence="7">
    <location>
        <begin position="470"/>
        <end position="646"/>
    </location>
</feature>
<dbReference type="PROSITE" id="PS50003">
    <property type="entry name" value="PH_DOMAIN"/>
    <property type="match status" value="1"/>
</dbReference>
<dbReference type="Pfam" id="PF22697">
    <property type="entry name" value="SOS1_NGEF_PH"/>
    <property type="match status" value="1"/>
</dbReference>
<protein>
    <submittedName>
        <fullName evidence="8">RasGEF domain-containing protein</fullName>
    </submittedName>
</protein>
<dbReference type="GO" id="GO:0005085">
    <property type="term" value="F:guanyl-nucleotide exchange factor activity"/>
    <property type="evidence" value="ECO:0007669"/>
    <property type="project" value="UniProtKB-KW"/>
</dbReference>
<feature type="domain" description="PH" evidence="4">
    <location>
        <begin position="303"/>
        <end position="420"/>
    </location>
</feature>
<dbReference type="AlphaFoldDB" id="A0AAD4MV86"/>
<evidence type="ECO:0000259" key="7">
    <source>
        <dbReference type="PROSITE" id="PS50212"/>
    </source>
</evidence>
<dbReference type="Gene3D" id="1.20.900.10">
    <property type="entry name" value="Dbl homology (DH) domain"/>
    <property type="match status" value="1"/>
</dbReference>
<dbReference type="EMBL" id="JAKKPZ010000040">
    <property type="protein sequence ID" value="KAI1707534.1"/>
    <property type="molecule type" value="Genomic_DNA"/>
</dbReference>
<dbReference type="SMART" id="SM00229">
    <property type="entry name" value="RasGEFN"/>
    <property type="match status" value="1"/>
</dbReference>
<sequence length="1238" mass="142194">MSNSLSNLKAELNAGRDFELFMETWFSEEEPYSVALLQLMTSPPLSKASQKSASSQLSYKKICTNFRDHEMHYLRDLSMIVNVFKRRLDCGLGAHDDGKTILNSIFGNVHEILELTIKIHRTIEDGIDISDPPCLGTGLYDLVQGKEFDSYIRLMETFREPLNGKISRILKDSKYAEFLNMEDQYCSGTCSGRTFRMAVKYVLPSLLHSIVIHFWSYLEHVMHLTATTESEADKKYLNEVKTYLNLVANSIQDLSHRHNPHIEKRDLRVRRENLKSFQQNNIQMIQRSIEGWVGQGIGHICNEFIREGTLYQLRNPLSIAENILRGRNLVERHVFLFDQLLVICKIVRSNKNVSYKFKEKLDIKKSDIVDLDDEDDLKNAFKICSDSKATDQTQASSITLCCKTNEEKEDWMTSLIEMQTDGLLRRMLESFLKEEEKRIPLIIPTVAEYRYAEPDTSENIVFEDYVYDDGIPVIRSGTVLKLVERLTFPQYTDNEFMKTFMMTYRSFCTATDLLSLLIERFDIPIPQAFSHLSQQFFPLQQRSGAAQFGHLQSIQSHELQHLNQLSQTNFVQAFHRFLHEYQKPIQLKVLRILHHWVYHHFYDFDSNPPLLQQLVDFLHGNDQAIKLTTNHKKWCSNILELIKKKQHQTHDAHEDEDDKGDRDSISGISFDTDNKPGNTFSSPDYPEILWHYAKEGDIGSYDLLTLHPLEIGRQMTLLHFCLYRAIKPIELVDAAWTKQDKYQRSPQLLKLIEHSTNLTFWVAKSIVETDSLEERVEMFSRVLEIMTVLEDLNNFTGVVAFYSALNCSSVYRLRESKARLDKEKQSWYNRYVELCNPHWKAMLQKLRSINPPCVPFAGTYLSQIFFFETGKSIFVRPLPYLSTAVQDPDNGASSKKQVSFRKCRKIANVIRDLQMYQNQPYHFKVEPTIRKFFESLNPLNGFNDKDDLETYLHHQSHKIEPKDGEIVHRKPKHLPEALRSPGVKPPKTPTSAPYHRSRSRNSYSRHTSSSAMSSPRSPNNTLTINGRQVSSSQVTSPILINISKSQNVFFSSSPNEGENNFSLVDINPGQTARSPSDVGRISKTFTSEFEPISPVLSPLASRFTFPTSPAQFVTHRRKAPEPPLGSVSASPTSPTISFQAHVGPRRKPPAPPPTTTPEKEPLPLLASKYIDCAPPPLAPKPKPRRKPRAPTPLALKLRAKECASTSFPSKFTHQPPPLPPTVRPRRRRSAFSNPRTKP</sequence>
<feature type="domain" description="Ras-GEF" evidence="5">
    <location>
        <begin position="707"/>
        <end position="962"/>
    </location>
</feature>
<evidence type="ECO:0000256" key="1">
    <source>
        <dbReference type="ARBA" id="ARBA00022658"/>
    </source>
</evidence>
<feature type="compositionally biased region" description="Low complexity" evidence="3">
    <location>
        <begin position="1000"/>
        <end position="1017"/>
    </location>
</feature>
<feature type="region of interest" description="Disordered" evidence="3">
    <location>
        <begin position="1114"/>
        <end position="1238"/>
    </location>
</feature>
<dbReference type="InterPro" id="IPR011993">
    <property type="entry name" value="PH-like_dom_sf"/>
</dbReference>
<dbReference type="InterPro" id="IPR000219">
    <property type="entry name" value="DH_dom"/>
</dbReference>
<proteinExistence type="predicted"/>
<dbReference type="Proteomes" id="UP001201812">
    <property type="component" value="Unassembled WGS sequence"/>
</dbReference>
<evidence type="ECO:0000313" key="8">
    <source>
        <dbReference type="EMBL" id="KAI1707534.1"/>
    </source>
</evidence>